<comment type="function">
    <text evidence="10">Catalyzes the acyloin condensation reaction between C atoms 2 and 3 of pyruvate and glyceraldehyde 3-phosphate to yield 1-deoxy-D-xylulose-5-phosphate (DXP).</text>
</comment>
<proteinExistence type="inferred from homology"/>
<feature type="binding site" evidence="10">
    <location>
        <position position="377"/>
    </location>
    <ligand>
        <name>thiamine diphosphate</name>
        <dbReference type="ChEBI" id="CHEBI:58937"/>
    </ligand>
</feature>
<name>A0A9D1ILF1_9BACT</name>
<reference evidence="12" key="2">
    <citation type="journal article" date="2021" name="PeerJ">
        <title>Extensive microbial diversity within the chicken gut microbiome revealed by metagenomics and culture.</title>
        <authorList>
            <person name="Gilroy R."/>
            <person name="Ravi A."/>
            <person name="Getino M."/>
            <person name="Pursley I."/>
            <person name="Horton D.L."/>
            <person name="Alikhan N.F."/>
            <person name="Baker D."/>
            <person name="Gharbi K."/>
            <person name="Hall N."/>
            <person name="Watson M."/>
            <person name="Adriaenssens E.M."/>
            <person name="Foster-Nyarko E."/>
            <person name="Jarju S."/>
            <person name="Secka A."/>
            <person name="Antonio M."/>
            <person name="Oren A."/>
            <person name="Chaudhuri R.R."/>
            <person name="La Ragione R."/>
            <person name="Hildebrand F."/>
            <person name="Pallen M.J."/>
        </authorList>
    </citation>
    <scope>NUCLEOTIDE SEQUENCE</scope>
    <source>
        <strain evidence="12">17073</strain>
    </source>
</reference>
<evidence type="ECO:0000256" key="4">
    <source>
        <dbReference type="ARBA" id="ARBA00022679"/>
    </source>
</evidence>
<evidence type="ECO:0000256" key="2">
    <source>
        <dbReference type="ARBA" id="ARBA00011081"/>
    </source>
</evidence>
<evidence type="ECO:0000256" key="3">
    <source>
        <dbReference type="ARBA" id="ARBA00011738"/>
    </source>
</evidence>
<comment type="caution">
    <text evidence="12">The sequence shown here is derived from an EMBL/GenBank/DDBJ whole genome shotgun (WGS) entry which is preliminary data.</text>
</comment>
<comment type="catalytic activity">
    <reaction evidence="10">
        <text>D-glyceraldehyde 3-phosphate + pyruvate + H(+) = 1-deoxy-D-xylulose 5-phosphate + CO2</text>
        <dbReference type="Rhea" id="RHEA:12605"/>
        <dbReference type="ChEBI" id="CHEBI:15361"/>
        <dbReference type="ChEBI" id="CHEBI:15378"/>
        <dbReference type="ChEBI" id="CHEBI:16526"/>
        <dbReference type="ChEBI" id="CHEBI:57792"/>
        <dbReference type="ChEBI" id="CHEBI:59776"/>
        <dbReference type="EC" id="2.2.1.7"/>
    </reaction>
</comment>
<dbReference type="NCBIfam" id="NF003933">
    <property type="entry name" value="PRK05444.2-2"/>
    <property type="match status" value="1"/>
</dbReference>
<comment type="similarity">
    <text evidence="2 10">Belongs to the transketolase family. DXPS subfamily.</text>
</comment>
<comment type="pathway">
    <text evidence="1 10">Metabolic intermediate biosynthesis; 1-deoxy-D-xylulose 5-phosphate biosynthesis; 1-deoxy-D-xylulose 5-phosphate from D-glyceraldehyde 3-phosphate and pyruvate: step 1/1.</text>
</comment>
<feature type="binding site" evidence="10">
    <location>
        <begin position="121"/>
        <end position="123"/>
    </location>
    <ligand>
        <name>thiamine diphosphate</name>
        <dbReference type="ChEBI" id="CHEBI:58937"/>
    </ligand>
</feature>
<evidence type="ECO:0000256" key="6">
    <source>
        <dbReference type="ARBA" id="ARBA00022842"/>
    </source>
</evidence>
<feature type="domain" description="Transketolase-like pyrimidine-binding" evidence="11">
    <location>
        <begin position="326"/>
        <end position="490"/>
    </location>
</feature>
<dbReference type="EC" id="2.2.1.7" evidence="10"/>
<dbReference type="Pfam" id="PF13292">
    <property type="entry name" value="DXP_synthase_N"/>
    <property type="match status" value="1"/>
</dbReference>
<evidence type="ECO:0000256" key="8">
    <source>
        <dbReference type="ARBA" id="ARBA00023052"/>
    </source>
</evidence>
<keyword evidence="4 10" id="KW-0808">Transferase</keyword>
<evidence type="ECO:0000256" key="10">
    <source>
        <dbReference type="HAMAP-Rule" id="MF_00315"/>
    </source>
</evidence>
<feature type="binding site" evidence="10">
    <location>
        <position position="182"/>
    </location>
    <ligand>
        <name>thiamine diphosphate</name>
        <dbReference type="ChEBI" id="CHEBI:58937"/>
    </ligand>
</feature>
<dbReference type="InterPro" id="IPR033248">
    <property type="entry name" value="Transketolase_C"/>
</dbReference>
<organism evidence="12 13">
    <name type="scientific">Candidatus Limisoma intestinavium</name>
    <dbReference type="NCBI Taxonomy" id="2840856"/>
    <lineage>
        <taxon>Bacteria</taxon>
        <taxon>Pseudomonadati</taxon>
        <taxon>Bacteroidota</taxon>
        <taxon>Bacteroidia</taxon>
        <taxon>Bacteroidales</taxon>
        <taxon>Candidatus Limisoma</taxon>
    </lineage>
</organism>
<keyword evidence="6 10" id="KW-0460">Magnesium</keyword>
<dbReference type="PANTHER" id="PTHR43322">
    <property type="entry name" value="1-D-DEOXYXYLULOSE 5-PHOSPHATE SYNTHASE-RELATED"/>
    <property type="match status" value="1"/>
</dbReference>
<dbReference type="CDD" id="cd07033">
    <property type="entry name" value="TPP_PYR_DXS_TK_like"/>
    <property type="match status" value="1"/>
</dbReference>
<evidence type="ECO:0000313" key="13">
    <source>
        <dbReference type="Proteomes" id="UP000824076"/>
    </source>
</evidence>
<protein>
    <recommendedName>
        <fullName evidence="10">1-deoxy-D-xylulose-5-phosphate synthase</fullName>
        <ecNumber evidence="10">2.2.1.7</ecNumber>
    </recommendedName>
    <alternativeName>
        <fullName evidence="10">1-deoxyxylulose-5-phosphate synthase</fullName>
        <shortName evidence="10">DXP synthase</shortName>
        <shortName evidence="10">DXPS</shortName>
    </alternativeName>
</protein>
<evidence type="ECO:0000259" key="11">
    <source>
        <dbReference type="SMART" id="SM00861"/>
    </source>
</evidence>
<dbReference type="GO" id="GO:0000287">
    <property type="term" value="F:magnesium ion binding"/>
    <property type="evidence" value="ECO:0007669"/>
    <property type="project" value="UniProtKB-UniRule"/>
</dbReference>
<dbReference type="GO" id="GO:0030976">
    <property type="term" value="F:thiamine pyrophosphate binding"/>
    <property type="evidence" value="ECO:0007669"/>
    <property type="project" value="UniProtKB-UniRule"/>
</dbReference>
<dbReference type="Proteomes" id="UP000824076">
    <property type="component" value="Unassembled WGS sequence"/>
</dbReference>
<dbReference type="SMART" id="SM00861">
    <property type="entry name" value="Transket_pyr"/>
    <property type="match status" value="1"/>
</dbReference>
<gene>
    <name evidence="10" type="primary">dxs</name>
    <name evidence="12" type="ORF">IAD18_01085</name>
</gene>
<keyword evidence="8 10" id="KW-0786">Thiamine pyrophosphate</keyword>
<keyword evidence="7 10" id="KW-0784">Thiamine biosynthesis</keyword>
<dbReference type="Gene3D" id="3.40.50.920">
    <property type="match status" value="1"/>
</dbReference>
<feature type="binding site" evidence="10">
    <location>
        <position position="294"/>
    </location>
    <ligand>
        <name>thiamine diphosphate</name>
        <dbReference type="ChEBI" id="CHEBI:58937"/>
    </ligand>
</feature>
<feature type="binding site" evidence="10">
    <location>
        <position position="153"/>
    </location>
    <ligand>
        <name>Mg(2+)</name>
        <dbReference type="ChEBI" id="CHEBI:18420"/>
    </ligand>
</feature>
<comment type="cofactor">
    <cofactor evidence="10">
        <name>Mg(2+)</name>
        <dbReference type="ChEBI" id="CHEBI:18420"/>
    </cofactor>
    <text evidence="10">Binds 1 Mg(2+) ion per subunit.</text>
</comment>
<dbReference type="GO" id="GO:0005829">
    <property type="term" value="C:cytosol"/>
    <property type="evidence" value="ECO:0007669"/>
    <property type="project" value="TreeGrafter"/>
</dbReference>
<evidence type="ECO:0000256" key="9">
    <source>
        <dbReference type="ARBA" id="ARBA00023229"/>
    </source>
</evidence>
<dbReference type="EMBL" id="DVMS01000028">
    <property type="protein sequence ID" value="HIU38242.1"/>
    <property type="molecule type" value="Genomic_DNA"/>
</dbReference>
<dbReference type="Pfam" id="PF02780">
    <property type="entry name" value="Transketolase_C"/>
    <property type="match status" value="1"/>
</dbReference>
<dbReference type="InterPro" id="IPR009014">
    <property type="entry name" value="Transketo_C/PFOR_II"/>
</dbReference>
<dbReference type="GO" id="GO:0009228">
    <property type="term" value="P:thiamine biosynthetic process"/>
    <property type="evidence" value="ECO:0007669"/>
    <property type="project" value="UniProtKB-UniRule"/>
</dbReference>
<dbReference type="NCBIfam" id="TIGR00204">
    <property type="entry name" value="dxs"/>
    <property type="match status" value="1"/>
</dbReference>
<dbReference type="InterPro" id="IPR005477">
    <property type="entry name" value="Dxylulose-5-P_synthase"/>
</dbReference>
<dbReference type="CDD" id="cd02007">
    <property type="entry name" value="TPP_DXS"/>
    <property type="match status" value="1"/>
</dbReference>
<feature type="binding site" evidence="10">
    <location>
        <position position="80"/>
    </location>
    <ligand>
        <name>thiamine diphosphate</name>
        <dbReference type="ChEBI" id="CHEBI:58937"/>
    </ligand>
</feature>
<feature type="binding site" evidence="10">
    <location>
        <position position="182"/>
    </location>
    <ligand>
        <name>Mg(2+)</name>
        <dbReference type="ChEBI" id="CHEBI:18420"/>
    </ligand>
</feature>
<dbReference type="FunFam" id="3.40.50.970:FF:000005">
    <property type="entry name" value="1-deoxy-D-xylulose-5-phosphate synthase"/>
    <property type="match status" value="1"/>
</dbReference>
<reference evidence="12" key="1">
    <citation type="submission" date="2020-10" db="EMBL/GenBank/DDBJ databases">
        <authorList>
            <person name="Gilroy R."/>
        </authorList>
    </citation>
    <scope>NUCLEOTIDE SEQUENCE</scope>
    <source>
        <strain evidence="12">17073</strain>
    </source>
</reference>
<dbReference type="Gene3D" id="3.40.50.970">
    <property type="match status" value="2"/>
</dbReference>
<dbReference type="GO" id="GO:0019288">
    <property type="term" value="P:isopentenyl diphosphate biosynthetic process, methylerythritol 4-phosphate pathway"/>
    <property type="evidence" value="ECO:0007669"/>
    <property type="project" value="TreeGrafter"/>
</dbReference>
<dbReference type="AlphaFoldDB" id="A0A9D1ILF1"/>
<dbReference type="HAMAP" id="MF_00315">
    <property type="entry name" value="DXP_synth"/>
    <property type="match status" value="1"/>
</dbReference>
<keyword evidence="9 10" id="KW-0414">Isoprene biosynthesis</keyword>
<feature type="binding site" evidence="10">
    <location>
        <begin position="154"/>
        <end position="155"/>
    </location>
    <ligand>
        <name>thiamine diphosphate</name>
        <dbReference type="ChEBI" id="CHEBI:58937"/>
    </ligand>
</feature>
<dbReference type="InterPro" id="IPR005475">
    <property type="entry name" value="Transketolase-like_Pyr-bd"/>
</dbReference>
<accession>A0A9D1ILF1</accession>
<dbReference type="SUPFAM" id="SSF52518">
    <property type="entry name" value="Thiamin diphosphate-binding fold (THDP-binding)"/>
    <property type="match status" value="2"/>
</dbReference>
<comment type="subunit">
    <text evidence="3 10">Homodimer.</text>
</comment>
<evidence type="ECO:0000313" key="12">
    <source>
        <dbReference type="EMBL" id="HIU38242.1"/>
    </source>
</evidence>
<dbReference type="GO" id="GO:0016114">
    <property type="term" value="P:terpenoid biosynthetic process"/>
    <property type="evidence" value="ECO:0007669"/>
    <property type="project" value="UniProtKB-UniRule"/>
</dbReference>
<evidence type="ECO:0000256" key="7">
    <source>
        <dbReference type="ARBA" id="ARBA00022977"/>
    </source>
</evidence>
<evidence type="ECO:0000256" key="5">
    <source>
        <dbReference type="ARBA" id="ARBA00022723"/>
    </source>
</evidence>
<dbReference type="SUPFAM" id="SSF52922">
    <property type="entry name" value="TK C-terminal domain-like"/>
    <property type="match status" value="1"/>
</dbReference>
<dbReference type="InterPro" id="IPR029061">
    <property type="entry name" value="THDP-binding"/>
</dbReference>
<evidence type="ECO:0000256" key="1">
    <source>
        <dbReference type="ARBA" id="ARBA00004980"/>
    </source>
</evidence>
<dbReference type="PANTHER" id="PTHR43322:SF5">
    <property type="entry name" value="1-DEOXY-D-XYLULOSE-5-PHOSPHATE SYNTHASE, CHLOROPLASTIC"/>
    <property type="match status" value="1"/>
</dbReference>
<dbReference type="GO" id="GO:0008661">
    <property type="term" value="F:1-deoxy-D-xylulose-5-phosphate synthase activity"/>
    <property type="evidence" value="ECO:0007669"/>
    <property type="project" value="UniProtKB-UniRule"/>
</dbReference>
<keyword evidence="5 10" id="KW-0479">Metal-binding</keyword>
<comment type="cofactor">
    <cofactor evidence="10">
        <name>thiamine diphosphate</name>
        <dbReference type="ChEBI" id="CHEBI:58937"/>
    </cofactor>
    <text evidence="10">Binds 1 thiamine pyrophosphate per subunit.</text>
</comment>
<sequence length="638" mass="70367">MENNSATYPLLSQINNPADLRKLPVQRLPEVCAELRSFIIDALSKNPGHFASSLGAIEFTVALHYVFDTPYDRIVWDVGHQAYSHKILTGRREQFSTNRTLNGISGFPNPEESEYDSFIAGHASNSISAALGMAIASRIKKETRRNVIAVIGDASIAGGLAFEGLNNAAATKSNILIILNDNDMSIAKNVGSLNKYLVNITTSKSYNTLRYNAYKFLRRFHLITESHRGAILRFNNSLKSLISRQQNIFEGLNIRYFGPYDGHDVVRLVRVLSDIKDMDGPRILHLRTVKGKGFEPAEKNPCLWHAPGKFDKTTGELIRSKDDGRLKYQDVFGKTLVELADKNPLIVGITAAMSTGCSMTFMQQKYPQRTFDVGISEGHAVTFSGGLAKDGARPFCCIYSSFLQRGFDEIIHDVAIQNLPVVFCIDRAGLVGEDGVTHHGVFDLAYLRDIPNMTIASPIDEHDLRNLMFTAQKRNSGPFAIRYPRGKSEHADWHNEMQELPIGKGKKLKDGNDIAVLTIGPIGNIAAEAVKEVEEKGVNAAHYDMVFLKPLDIGILQEVADHFSKVVTIEDGTTTGGLGTAVAEWFATNAPHVAVRKIGVPDHFIKQGTVAQLYALCGMDKNSIVTSIIEFSNKDLQS</sequence>
<dbReference type="Pfam" id="PF02779">
    <property type="entry name" value="Transket_pyr"/>
    <property type="match status" value="1"/>
</dbReference>